<protein>
    <submittedName>
        <fullName evidence="2">Uncharacterized protein</fullName>
    </submittedName>
</protein>
<evidence type="ECO:0000256" key="1">
    <source>
        <dbReference type="SAM" id="Phobius"/>
    </source>
</evidence>
<keyword evidence="1" id="KW-0472">Membrane</keyword>
<accession>A0A660DW32</accession>
<keyword evidence="1" id="KW-0812">Transmembrane</keyword>
<proteinExistence type="predicted"/>
<gene>
    <name evidence="2" type="ORF">MUDAN_MDHGFNIF_02421</name>
</gene>
<dbReference type="Proteomes" id="UP000289996">
    <property type="component" value="Unassembled WGS sequence"/>
</dbReference>
<dbReference type="AlphaFoldDB" id="A0A660DW32"/>
<dbReference type="RefSeq" id="WP_130845574.1">
    <property type="nucleotide sequence ID" value="NZ_BJDY01000005.1"/>
</dbReference>
<keyword evidence="1" id="KW-1133">Transmembrane helix</keyword>
<sequence>MKAKIIVRNLIFIVAIFGMYLLWEIPFINEHYFLSFGVIYIMLLLLVNGRIDGKLNRYLVGKLSHKSN</sequence>
<feature type="transmembrane region" description="Helical" evidence="1">
    <location>
        <begin position="31"/>
        <end position="49"/>
    </location>
</feature>
<organism evidence="2 3">
    <name type="scientific">Lactiplantibacillus mudanjiangensis</name>
    <dbReference type="NCBI Taxonomy" id="1296538"/>
    <lineage>
        <taxon>Bacteria</taxon>
        <taxon>Bacillati</taxon>
        <taxon>Bacillota</taxon>
        <taxon>Bacilli</taxon>
        <taxon>Lactobacillales</taxon>
        <taxon>Lactobacillaceae</taxon>
        <taxon>Lactiplantibacillus</taxon>
    </lineage>
</organism>
<keyword evidence="3" id="KW-1185">Reference proteome</keyword>
<feature type="transmembrane region" description="Helical" evidence="1">
    <location>
        <begin position="7"/>
        <end position="25"/>
    </location>
</feature>
<reference evidence="2 3" key="1">
    <citation type="submission" date="2018-11" db="EMBL/GenBank/DDBJ databases">
        <authorList>
            <person name="Wuyts S."/>
        </authorList>
    </citation>
    <scope>NUCLEOTIDE SEQUENCE [LARGE SCALE GENOMIC DNA]</scope>
    <source>
        <strain evidence="2">Lactobacillus mudanjiangensis AMBF249</strain>
    </source>
</reference>
<name>A0A660DW32_9LACO</name>
<evidence type="ECO:0000313" key="3">
    <source>
        <dbReference type="Proteomes" id="UP000289996"/>
    </source>
</evidence>
<evidence type="ECO:0000313" key="2">
    <source>
        <dbReference type="EMBL" id="VDG27564.1"/>
    </source>
</evidence>
<dbReference type="EMBL" id="UYIG01000024">
    <property type="protein sequence ID" value="VDG27564.1"/>
    <property type="molecule type" value="Genomic_DNA"/>
</dbReference>